<feature type="region of interest" description="Disordered" evidence="5">
    <location>
        <begin position="437"/>
        <end position="651"/>
    </location>
</feature>
<feature type="compositionally biased region" description="Low complexity" evidence="5">
    <location>
        <begin position="546"/>
        <end position="555"/>
    </location>
</feature>
<reference evidence="8" key="1">
    <citation type="journal article" date="2023" name="Commun. Biol.">
        <title>Genome analysis of Parmales, the sister group of diatoms, reveals the evolutionary specialization of diatoms from phago-mixotrophs to photoautotrophs.</title>
        <authorList>
            <person name="Ban H."/>
            <person name="Sato S."/>
            <person name="Yoshikawa S."/>
            <person name="Yamada K."/>
            <person name="Nakamura Y."/>
            <person name="Ichinomiya M."/>
            <person name="Sato N."/>
            <person name="Blanc-Mathieu R."/>
            <person name="Endo H."/>
            <person name="Kuwata A."/>
            <person name="Ogata H."/>
        </authorList>
    </citation>
    <scope>NUCLEOTIDE SEQUENCE [LARGE SCALE GENOMIC DNA]</scope>
    <source>
        <strain evidence="8">NIES 3701</strain>
    </source>
</reference>
<dbReference type="Proteomes" id="UP001165085">
    <property type="component" value="Unassembled WGS sequence"/>
</dbReference>
<evidence type="ECO:0000313" key="8">
    <source>
        <dbReference type="Proteomes" id="UP001165085"/>
    </source>
</evidence>
<keyword evidence="2" id="KW-0677">Repeat</keyword>
<dbReference type="PROSITE" id="PS50222">
    <property type="entry name" value="EF_HAND_2"/>
    <property type="match status" value="1"/>
</dbReference>
<feature type="domain" description="EF-hand" evidence="6">
    <location>
        <begin position="132"/>
        <end position="167"/>
    </location>
</feature>
<dbReference type="InterPro" id="IPR018247">
    <property type="entry name" value="EF_Hand_1_Ca_BS"/>
</dbReference>
<keyword evidence="3" id="KW-0106">Calcium</keyword>
<dbReference type="EMBL" id="BRXY01000299">
    <property type="protein sequence ID" value="GMH85138.1"/>
    <property type="molecule type" value="Genomic_DNA"/>
</dbReference>
<evidence type="ECO:0000313" key="7">
    <source>
        <dbReference type="EMBL" id="GMH85138.1"/>
    </source>
</evidence>
<dbReference type="PANTHER" id="PTHR45942">
    <property type="entry name" value="PROTEIN PHOSPATASE 3 REGULATORY SUBUNIT B ALPHA ISOFORM TYPE 1"/>
    <property type="match status" value="1"/>
</dbReference>
<evidence type="ECO:0000256" key="4">
    <source>
        <dbReference type="SAM" id="Coils"/>
    </source>
</evidence>
<feature type="coiled-coil region" evidence="4">
    <location>
        <begin position="328"/>
        <end position="370"/>
    </location>
</feature>
<comment type="caution">
    <text evidence="7">The sequence shown here is derived from an EMBL/GenBank/DDBJ whole genome shotgun (WGS) entry which is preliminary data.</text>
</comment>
<keyword evidence="8" id="KW-1185">Reference proteome</keyword>
<dbReference type="SUPFAM" id="SSF47473">
    <property type="entry name" value="EF-hand"/>
    <property type="match status" value="1"/>
</dbReference>
<dbReference type="PROSITE" id="PS00018">
    <property type="entry name" value="EF_HAND_1"/>
    <property type="match status" value="1"/>
</dbReference>
<accession>A0A9W7EPQ9</accession>
<feature type="compositionally biased region" description="Pro residues" evidence="5">
    <location>
        <begin position="497"/>
        <end position="506"/>
    </location>
</feature>
<dbReference type="GO" id="GO:0005509">
    <property type="term" value="F:calcium ion binding"/>
    <property type="evidence" value="ECO:0007669"/>
    <property type="project" value="InterPro"/>
</dbReference>
<gene>
    <name evidence="7" type="ORF">TrST_g2772</name>
</gene>
<evidence type="ECO:0000256" key="2">
    <source>
        <dbReference type="ARBA" id="ARBA00022737"/>
    </source>
</evidence>
<organism evidence="7 8">
    <name type="scientific">Triparma strigata</name>
    <dbReference type="NCBI Taxonomy" id="1606541"/>
    <lineage>
        <taxon>Eukaryota</taxon>
        <taxon>Sar</taxon>
        <taxon>Stramenopiles</taxon>
        <taxon>Ochrophyta</taxon>
        <taxon>Bolidophyceae</taxon>
        <taxon>Parmales</taxon>
        <taxon>Triparmaceae</taxon>
        <taxon>Triparma</taxon>
    </lineage>
</organism>
<name>A0A9W7EPQ9_9STRA</name>
<evidence type="ECO:0000256" key="5">
    <source>
        <dbReference type="SAM" id="MobiDB-lite"/>
    </source>
</evidence>
<dbReference type="InterPro" id="IPR011992">
    <property type="entry name" value="EF-hand-dom_pair"/>
</dbReference>
<dbReference type="Gene3D" id="1.10.238.10">
    <property type="entry name" value="EF-hand"/>
    <property type="match status" value="1"/>
</dbReference>
<dbReference type="InterPro" id="IPR002048">
    <property type="entry name" value="EF_hand_dom"/>
</dbReference>
<proteinExistence type="predicted"/>
<feature type="compositionally biased region" description="Acidic residues" evidence="5">
    <location>
        <begin position="448"/>
        <end position="458"/>
    </location>
</feature>
<dbReference type="AlphaFoldDB" id="A0A9W7EPQ9"/>
<keyword evidence="4" id="KW-0175">Coiled coil</keyword>
<sequence>MPDLAGDLDAELKKALKGPSMGERLMSTVRSILEPLGCYISIPPYQPDNQDWEITFGALDLDYRTINKFWKIFYKMNKTHDGEVSIIEFMNYFNLDRTPYVVKAFAYCDTVGGGEMDFLEFIVSTWNFCTLDARTLTNFTFDLYDLDDDGEIAYDEIESMIKELYGIGWDTSSLAREALDEMALLSEKYGGGIPLDAFVRFQKSHSMLLFPAFCIQRAIQEKCGGVEYWTDQANRPKEDAPKHGERKFDRRHVQSVLRTYKTGSAAAILTHTGDPNEGLREWMAKAKEQPVIDYDAVKKEIEQKRGAKLLTIAEWRRRVNPKQREEYRKQLIREARLKREQDERLEKERLELERIAAEKAEADLQSSKNTVLAMLKGGEELDEIQQQFALEHDLYTVMILGANAAEALALEEARKEKIKMEELDKTREEMILKRMEDLENGGDGGSPEVEDDANPDGEEEKKTDLVAKKALVIGSNGRPKVHRKGRRQAEEGRWVDRPPPSAPPPSTVAITEPPTQIYDRKGNPLKQKERRSSRRGSRRNSRKSSRNTSKNSSRNASPTQDLLNRPGSPVSGPLPTIKAGGSNEPSVVAEPATGPALTPAEKILINQSKERRDSRRASRAASIASSRRNSRTWSRRDSKVGITDTEDEPGADQSLLAFQKANNIVSLEPIYRKGSLDDRLLMHKTASITMTDGLRDEAEQLLRDEQK</sequence>
<evidence type="ECO:0000256" key="1">
    <source>
        <dbReference type="ARBA" id="ARBA00022723"/>
    </source>
</evidence>
<keyword evidence="1" id="KW-0479">Metal-binding</keyword>
<protein>
    <recommendedName>
        <fullName evidence="6">EF-hand domain-containing protein</fullName>
    </recommendedName>
</protein>
<feature type="compositionally biased region" description="Basic residues" evidence="5">
    <location>
        <begin position="528"/>
        <end position="545"/>
    </location>
</feature>
<evidence type="ECO:0000256" key="3">
    <source>
        <dbReference type="ARBA" id="ARBA00022837"/>
    </source>
</evidence>
<dbReference type="OrthoDB" id="191686at2759"/>
<evidence type="ECO:0000259" key="6">
    <source>
        <dbReference type="PROSITE" id="PS50222"/>
    </source>
</evidence>
<feature type="compositionally biased region" description="Basic and acidic residues" evidence="5">
    <location>
        <begin position="487"/>
        <end position="496"/>
    </location>
</feature>